<keyword evidence="1" id="KW-0862">Zinc</keyword>
<dbReference type="GO" id="GO:0016137">
    <property type="term" value="P:glycoside metabolic process"/>
    <property type="evidence" value="ECO:0007669"/>
    <property type="project" value="UniProtKB-ARBA"/>
</dbReference>
<organism evidence="2 3">
    <name type="scientific">Nocardia alba</name>
    <dbReference type="NCBI Taxonomy" id="225051"/>
    <lineage>
        <taxon>Bacteria</taxon>
        <taxon>Bacillati</taxon>
        <taxon>Actinomycetota</taxon>
        <taxon>Actinomycetes</taxon>
        <taxon>Mycobacteriales</taxon>
        <taxon>Nocardiaceae</taxon>
        <taxon>Nocardia</taxon>
    </lineage>
</organism>
<dbReference type="Pfam" id="PF02585">
    <property type="entry name" value="PIG-L"/>
    <property type="match status" value="1"/>
</dbReference>
<dbReference type="InterPro" id="IPR003737">
    <property type="entry name" value="GlcNAc_PI_deacetylase-related"/>
</dbReference>
<keyword evidence="3" id="KW-1185">Reference proteome</keyword>
<dbReference type="Gene3D" id="3.40.50.10320">
    <property type="entry name" value="LmbE-like"/>
    <property type="match status" value="1"/>
</dbReference>
<dbReference type="InterPro" id="IPR024078">
    <property type="entry name" value="LmbE-like_dom_sf"/>
</dbReference>
<dbReference type="RefSeq" id="WP_067456979.1">
    <property type="nucleotide sequence ID" value="NZ_SMFR01000005.1"/>
</dbReference>
<evidence type="ECO:0000256" key="1">
    <source>
        <dbReference type="ARBA" id="ARBA00022833"/>
    </source>
</evidence>
<reference evidence="2 3" key="1">
    <citation type="submission" date="2019-03" db="EMBL/GenBank/DDBJ databases">
        <title>Genomic Encyclopedia of Type Strains, Phase IV (KMG-IV): sequencing the most valuable type-strain genomes for metagenomic binning, comparative biology and taxonomic classification.</title>
        <authorList>
            <person name="Goeker M."/>
        </authorList>
    </citation>
    <scope>NUCLEOTIDE SEQUENCE [LARGE SCALE GENOMIC DNA]</scope>
    <source>
        <strain evidence="2 3">DSM 44684</strain>
    </source>
</reference>
<dbReference type="SUPFAM" id="SSF102588">
    <property type="entry name" value="LmbE-like"/>
    <property type="match status" value="1"/>
</dbReference>
<protein>
    <submittedName>
        <fullName evidence="2">LmbE family N-acetylglucosaminyl deacetylase</fullName>
    </submittedName>
</protein>
<evidence type="ECO:0000313" key="2">
    <source>
        <dbReference type="EMBL" id="TCJ93793.1"/>
    </source>
</evidence>
<dbReference type="OrthoDB" id="158614at2"/>
<dbReference type="STRING" id="1210063.GCA_001612665_05337"/>
<dbReference type="AlphaFoldDB" id="A0A4R1FHA7"/>
<accession>A0A4R1FHA7</accession>
<sequence length="266" mass="29067">MATVVSFHAHPDDEIILTGGTLAKLAHAGHRTVLVVATDGHVEQFDGALAPRLREFHRSADILGVSRVEHLGYADSGHGSILYPDPPGRTRFVRASVDEAAERLAEILAQEHTDILLSYDRNGGYGHRDHVRVHEVGALAAKKAGVPRVLNATAPRELFARLTRPARWFGYDTTAISNGFTARADITHRIDVGAYAPQRMNALAQHRSVLEGGGRFARIAGVVRRIPTPVQARILRWDWFAEDGFQSPAAGPLDDIFTQPTAQTAR</sequence>
<dbReference type="PANTHER" id="PTHR12993:SF26">
    <property type="entry name" value="1D-MYO-INOSITOL 2-ACETAMIDO-2-DEOXY-ALPHA-D-GLUCOPYRANOSIDE DEACETYLASE"/>
    <property type="match status" value="1"/>
</dbReference>
<dbReference type="GO" id="GO:0016811">
    <property type="term" value="F:hydrolase activity, acting on carbon-nitrogen (but not peptide) bonds, in linear amides"/>
    <property type="evidence" value="ECO:0007669"/>
    <property type="project" value="TreeGrafter"/>
</dbReference>
<name>A0A4R1FHA7_9NOCA</name>
<evidence type="ECO:0000313" key="3">
    <source>
        <dbReference type="Proteomes" id="UP000294856"/>
    </source>
</evidence>
<dbReference type="PANTHER" id="PTHR12993">
    <property type="entry name" value="N-ACETYLGLUCOSAMINYL-PHOSPHATIDYLINOSITOL DE-N-ACETYLASE-RELATED"/>
    <property type="match status" value="1"/>
</dbReference>
<dbReference type="EMBL" id="SMFR01000005">
    <property type="protein sequence ID" value="TCJ93793.1"/>
    <property type="molecule type" value="Genomic_DNA"/>
</dbReference>
<dbReference type="Proteomes" id="UP000294856">
    <property type="component" value="Unassembled WGS sequence"/>
</dbReference>
<gene>
    <name evidence="2" type="ORF">DFR71_5650</name>
</gene>
<proteinExistence type="predicted"/>
<comment type="caution">
    <text evidence="2">The sequence shown here is derived from an EMBL/GenBank/DDBJ whole genome shotgun (WGS) entry which is preliminary data.</text>
</comment>